<evidence type="ECO:0000313" key="2">
    <source>
        <dbReference type="Proteomes" id="UP000268007"/>
    </source>
</evidence>
<dbReference type="EMBL" id="RBKU01000001">
    <property type="protein sequence ID" value="RKR84392.1"/>
    <property type="molecule type" value="Genomic_DNA"/>
</dbReference>
<dbReference type="OrthoDB" id="597091at2"/>
<sequence>MTKLKTYIQQLFSGQIWKMEIDASRQLLYIETRNTQSRTVRFSAFDMLLGKANFIDFALDEQWLAGIEGSFNGVLFLHGYQSAQSPVHKGITAINGNNGQVLWSNYTYAIHHISTGGPVAYNTQVQPQKLFILDAQNGAILRPFNEFTDADINPDIQFPHGIQTLADDIKPYISGDLRGNIDYMEYNSFRIVSLHSLIKTDLSQTLLIMQGNNLVYEDLLIDGIQKLQPEAFIMHQNRLIYIKNKIELKVLNL</sequence>
<gene>
    <name evidence="1" type="ORF">BDD43_4627</name>
</gene>
<dbReference type="Proteomes" id="UP000268007">
    <property type="component" value="Unassembled WGS sequence"/>
</dbReference>
<protein>
    <submittedName>
        <fullName evidence="1">Uncharacterized protein DUF4905</fullName>
    </submittedName>
</protein>
<dbReference type="AlphaFoldDB" id="A0A495J718"/>
<keyword evidence="2" id="KW-1185">Reference proteome</keyword>
<dbReference type="Pfam" id="PF16248">
    <property type="entry name" value="DUF4905"/>
    <property type="match status" value="1"/>
</dbReference>
<name>A0A495J718_9SPHI</name>
<comment type="caution">
    <text evidence="1">The sequence shown here is derived from an EMBL/GenBank/DDBJ whole genome shotgun (WGS) entry which is preliminary data.</text>
</comment>
<organism evidence="1 2">
    <name type="scientific">Mucilaginibacter gracilis</name>
    <dbReference type="NCBI Taxonomy" id="423350"/>
    <lineage>
        <taxon>Bacteria</taxon>
        <taxon>Pseudomonadati</taxon>
        <taxon>Bacteroidota</taxon>
        <taxon>Sphingobacteriia</taxon>
        <taxon>Sphingobacteriales</taxon>
        <taxon>Sphingobacteriaceae</taxon>
        <taxon>Mucilaginibacter</taxon>
    </lineage>
</organism>
<accession>A0A495J718</accession>
<dbReference type="RefSeq" id="WP_121199984.1">
    <property type="nucleotide sequence ID" value="NZ_RBKU01000001.1"/>
</dbReference>
<dbReference type="InterPro" id="IPR032595">
    <property type="entry name" value="DUF4905"/>
</dbReference>
<reference evidence="1 2" key="1">
    <citation type="submission" date="2018-10" db="EMBL/GenBank/DDBJ databases">
        <title>Genomic Encyclopedia of Archaeal and Bacterial Type Strains, Phase II (KMG-II): from individual species to whole genera.</title>
        <authorList>
            <person name="Goeker M."/>
        </authorList>
    </citation>
    <scope>NUCLEOTIDE SEQUENCE [LARGE SCALE GENOMIC DNA]</scope>
    <source>
        <strain evidence="1 2">DSM 18602</strain>
    </source>
</reference>
<proteinExistence type="predicted"/>
<evidence type="ECO:0000313" key="1">
    <source>
        <dbReference type="EMBL" id="RKR84392.1"/>
    </source>
</evidence>